<reference evidence="1 2" key="1">
    <citation type="journal article" date="2019" name="Microbiol. Resour. Announc.">
        <title>Draft Genome Sequence of the Most Traditional epsilon-Poly-l-Lysine Producer, Streptomyces albulus NBRC14147.</title>
        <authorList>
            <person name="Yamanaka K."/>
            <person name="Hamano Y."/>
        </authorList>
    </citation>
    <scope>NUCLEOTIDE SEQUENCE [LARGE SCALE GENOMIC DNA]</scope>
    <source>
        <strain evidence="1 2">NBRC 14147</strain>
    </source>
</reference>
<evidence type="ECO:0000313" key="1">
    <source>
        <dbReference type="EMBL" id="GCB90512.1"/>
    </source>
</evidence>
<accession>A0A401QYT1</accession>
<sequence length="71" mass="7957">MEPPTAPMGDITRADGLDPHIVYALRVNGQPREVSSPQRVVSVPLFDCFRLVRLGEHPTPQPYQARTVRYG</sequence>
<dbReference type="AlphaFoldDB" id="A0A401QYT1"/>
<name>A0A401QYT1_STRNR</name>
<gene>
    <name evidence="1" type="ORF">SALB_03219</name>
</gene>
<organism evidence="1 2">
    <name type="scientific">Streptomyces noursei</name>
    <name type="common">Streptomyces albulus</name>
    <dbReference type="NCBI Taxonomy" id="1971"/>
    <lineage>
        <taxon>Bacteria</taxon>
        <taxon>Bacillati</taxon>
        <taxon>Actinomycetota</taxon>
        <taxon>Actinomycetes</taxon>
        <taxon>Kitasatosporales</taxon>
        <taxon>Streptomycetaceae</taxon>
        <taxon>Streptomyces</taxon>
    </lineage>
</organism>
<protein>
    <submittedName>
        <fullName evidence="1">Uncharacterized protein</fullName>
    </submittedName>
</protein>
<dbReference type="EMBL" id="BHXC01000006">
    <property type="protein sequence ID" value="GCB90512.1"/>
    <property type="molecule type" value="Genomic_DNA"/>
</dbReference>
<evidence type="ECO:0000313" key="2">
    <source>
        <dbReference type="Proteomes" id="UP000288351"/>
    </source>
</evidence>
<comment type="caution">
    <text evidence="1">The sequence shown here is derived from an EMBL/GenBank/DDBJ whole genome shotgun (WGS) entry which is preliminary data.</text>
</comment>
<proteinExistence type="predicted"/>
<dbReference type="Proteomes" id="UP000288351">
    <property type="component" value="Unassembled WGS sequence"/>
</dbReference>